<evidence type="ECO:0000259" key="2">
    <source>
        <dbReference type="Pfam" id="PF04775"/>
    </source>
</evidence>
<evidence type="ECO:0000313" key="4">
    <source>
        <dbReference type="Proteomes" id="UP000261520"/>
    </source>
</evidence>
<comment type="similarity">
    <text evidence="1">Belongs to the C/M/P thioester hydrolase family.</text>
</comment>
<dbReference type="GO" id="GO:0006637">
    <property type="term" value="P:acyl-CoA metabolic process"/>
    <property type="evidence" value="ECO:0007669"/>
    <property type="project" value="TreeGrafter"/>
</dbReference>
<dbReference type="GO" id="GO:0006631">
    <property type="term" value="P:fatty acid metabolic process"/>
    <property type="evidence" value="ECO:0007669"/>
    <property type="project" value="TreeGrafter"/>
</dbReference>
<dbReference type="STRING" id="409849.ENSPMGP00000026839"/>
<proteinExistence type="inferred from homology"/>
<name>A0A3B4BEF6_9GOBI</name>
<dbReference type="AlphaFoldDB" id="A0A3B4BEF6"/>
<dbReference type="GO" id="GO:0047617">
    <property type="term" value="F:fatty acyl-CoA hydrolase activity"/>
    <property type="evidence" value="ECO:0007669"/>
    <property type="project" value="TreeGrafter"/>
</dbReference>
<dbReference type="Gene3D" id="2.60.40.2240">
    <property type="entry name" value="Acyl-CoA thioester hydrolase/BAAT N-terminal domain"/>
    <property type="match status" value="1"/>
</dbReference>
<dbReference type="Gene3D" id="3.40.50.1820">
    <property type="entry name" value="alpha/beta hydrolase"/>
    <property type="match status" value="1"/>
</dbReference>
<accession>A0A3B4BEF6</accession>
<protein>
    <recommendedName>
        <fullName evidence="2">Acyl-CoA thioester hydrolase/bile acid-CoA amino acid N-acetyltransferase domain-containing protein</fullName>
    </recommendedName>
</protein>
<dbReference type="Ensembl" id="ENSPMGT00000028589.1">
    <property type="protein sequence ID" value="ENSPMGP00000026839.1"/>
    <property type="gene ID" value="ENSPMGG00000021660.1"/>
</dbReference>
<sequence>MSFCVAFTSQSPLLEMTVRLRILPAVRCLFDKTVHVKVEGLSPHKPLILRSEVVDDRGIIFKATAQYRADERGCVDVSRAASLGGSYTGVEPMGLFWSMLPETPHHKLLKKTVLTPMQVEISAMDGGNGGEVLASEINYREFMVEGMKRIPLKEGRLRGVLFVPPGPGPFPAIVDLYTLGGRLTEPRASLLASKGFVVMALAYHSYEDLPKNPEYFDLEYYEEAIKYLLSLPEVSRTNCVKISSFQNNIFCGLNLLLGYCVSGIN</sequence>
<dbReference type="PANTHER" id="PTHR10824">
    <property type="entry name" value="ACYL-COENZYME A THIOESTERASE-RELATED"/>
    <property type="match status" value="1"/>
</dbReference>
<keyword evidence="4" id="KW-1185">Reference proteome</keyword>
<evidence type="ECO:0000313" key="3">
    <source>
        <dbReference type="Ensembl" id="ENSPMGP00000026839.1"/>
    </source>
</evidence>
<evidence type="ECO:0000256" key="1">
    <source>
        <dbReference type="ARBA" id="ARBA00006538"/>
    </source>
</evidence>
<dbReference type="FunFam" id="2.60.40.2240:FF:000001">
    <property type="entry name" value="acyl-coenzyme A thioesterase 4"/>
    <property type="match status" value="1"/>
</dbReference>
<feature type="domain" description="Acyl-CoA thioester hydrolase/bile acid-CoA amino acid N-acetyltransferase" evidence="2">
    <location>
        <begin position="31"/>
        <end position="154"/>
    </location>
</feature>
<dbReference type="Pfam" id="PF04775">
    <property type="entry name" value="Bile_Hydr_Trans"/>
    <property type="match status" value="1"/>
</dbReference>
<organism evidence="3 4">
    <name type="scientific">Periophthalmus magnuspinnatus</name>
    <dbReference type="NCBI Taxonomy" id="409849"/>
    <lineage>
        <taxon>Eukaryota</taxon>
        <taxon>Metazoa</taxon>
        <taxon>Chordata</taxon>
        <taxon>Craniata</taxon>
        <taxon>Vertebrata</taxon>
        <taxon>Euteleostomi</taxon>
        <taxon>Actinopterygii</taxon>
        <taxon>Neopterygii</taxon>
        <taxon>Teleostei</taxon>
        <taxon>Neoteleostei</taxon>
        <taxon>Acanthomorphata</taxon>
        <taxon>Gobiaria</taxon>
        <taxon>Gobiiformes</taxon>
        <taxon>Gobioidei</taxon>
        <taxon>Gobiidae</taxon>
        <taxon>Oxudercinae</taxon>
        <taxon>Periophthalmus</taxon>
    </lineage>
</organism>
<reference evidence="3" key="1">
    <citation type="submission" date="2025-08" db="UniProtKB">
        <authorList>
            <consortium name="Ensembl"/>
        </authorList>
    </citation>
    <scope>IDENTIFICATION</scope>
</reference>
<reference evidence="3" key="2">
    <citation type="submission" date="2025-09" db="UniProtKB">
        <authorList>
            <consortium name="Ensembl"/>
        </authorList>
    </citation>
    <scope>IDENTIFICATION</scope>
</reference>
<dbReference type="PANTHER" id="PTHR10824:SF17">
    <property type="entry name" value="ACYL-COENZYME A THIOESTERASE 6"/>
    <property type="match status" value="1"/>
</dbReference>
<dbReference type="Proteomes" id="UP000261520">
    <property type="component" value="Unplaced"/>
</dbReference>
<dbReference type="InterPro" id="IPR042490">
    <property type="entry name" value="Thio_Ohase/BAAT_N"/>
</dbReference>
<dbReference type="InterPro" id="IPR029058">
    <property type="entry name" value="AB_hydrolase_fold"/>
</dbReference>
<dbReference type="SUPFAM" id="SSF53474">
    <property type="entry name" value="alpha/beta-Hydrolases"/>
    <property type="match status" value="1"/>
</dbReference>
<dbReference type="InterPro" id="IPR006862">
    <property type="entry name" value="Thio_Ohase/aa_AcTrfase"/>
</dbReference>